<dbReference type="InterPro" id="IPR005123">
    <property type="entry name" value="Oxoglu/Fe-dep_dioxygenase_dom"/>
</dbReference>
<dbReference type="Pfam" id="PF03171">
    <property type="entry name" value="2OG-FeII_Oxy"/>
    <property type="match status" value="1"/>
</dbReference>
<name>A0AAV6N6D0_9ROSI</name>
<evidence type="ECO:0000256" key="7">
    <source>
        <dbReference type="SAM" id="MobiDB-lite"/>
    </source>
</evidence>
<feature type="domain" description="Fe2OG dioxygenase" evidence="8">
    <location>
        <begin position="204"/>
        <end position="303"/>
    </location>
</feature>
<dbReference type="FunFam" id="2.60.120.330:FF:000005">
    <property type="entry name" value="1-aminocyclopropane-1-carboxylate oxidase homolog 1"/>
    <property type="match status" value="1"/>
</dbReference>
<feature type="non-terminal residue" evidence="9">
    <location>
        <position position="1"/>
    </location>
</feature>
<evidence type="ECO:0000313" key="10">
    <source>
        <dbReference type="Proteomes" id="UP000685013"/>
    </source>
</evidence>
<evidence type="ECO:0000259" key="8">
    <source>
        <dbReference type="PROSITE" id="PS51471"/>
    </source>
</evidence>
<keyword evidence="5 6" id="KW-0408">Iron</keyword>
<dbReference type="PROSITE" id="PS51471">
    <property type="entry name" value="FE2OG_OXY"/>
    <property type="match status" value="1"/>
</dbReference>
<evidence type="ECO:0000313" key="9">
    <source>
        <dbReference type="EMBL" id="KAG6593079.1"/>
    </source>
</evidence>
<comment type="cofactor">
    <cofactor evidence="1">
        <name>Fe cation</name>
        <dbReference type="ChEBI" id="CHEBI:24875"/>
    </cofactor>
</comment>
<evidence type="ECO:0000256" key="5">
    <source>
        <dbReference type="ARBA" id="ARBA00023004"/>
    </source>
</evidence>
<dbReference type="Proteomes" id="UP000685013">
    <property type="component" value="Chromosome 8"/>
</dbReference>
<dbReference type="InterPro" id="IPR026992">
    <property type="entry name" value="DIOX_N"/>
</dbReference>
<dbReference type="PANTHER" id="PTHR10209">
    <property type="entry name" value="OXIDOREDUCTASE, 2OG-FE II OXYGENASE FAMILY PROTEIN"/>
    <property type="match status" value="1"/>
</dbReference>
<keyword evidence="3 6" id="KW-0479">Metal-binding</keyword>
<accession>A0AAV6N6D0</accession>
<dbReference type="Pfam" id="PF14226">
    <property type="entry name" value="DIOX_N"/>
    <property type="match status" value="1"/>
</dbReference>
<evidence type="ECO:0000256" key="4">
    <source>
        <dbReference type="ARBA" id="ARBA00023002"/>
    </source>
</evidence>
<organism evidence="9 10">
    <name type="scientific">Cucurbita argyrosperma subsp. sororia</name>
    <dbReference type="NCBI Taxonomy" id="37648"/>
    <lineage>
        <taxon>Eukaryota</taxon>
        <taxon>Viridiplantae</taxon>
        <taxon>Streptophyta</taxon>
        <taxon>Embryophyta</taxon>
        <taxon>Tracheophyta</taxon>
        <taxon>Spermatophyta</taxon>
        <taxon>Magnoliopsida</taxon>
        <taxon>eudicotyledons</taxon>
        <taxon>Gunneridae</taxon>
        <taxon>Pentapetalae</taxon>
        <taxon>rosids</taxon>
        <taxon>fabids</taxon>
        <taxon>Cucurbitales</taxon>
        <taxon>Cucurbitaceae</taxon>
        <taxon>Cucurbiteae</taxon>
        <taxon>Cucurbita</taxon>
    </lineage>
</organism>
<dbReference type="EMBL" id="JAGKQH010000008">
    <property type="protein sequence ID" value="KAG6593079.1"/>
    <property type="molecule type" value="Genomic_DNA"/>
</dbReference>
<protein>
    <submittedName>
        <fullName evidence="9">1-aminocyclopropane-1-carboxylate oxidase-like 1</fullName>
    </submittedName>
</protein>
<keyword evidence="10" id="KW-1185">Reference proteome</keyword>
<keyword evidence="4 6" id="KW-0560">Oxidoreductase</keyword>
<comment type="caution">
    <text evidence="9">The sequence shown here is derived from an EMBL/GenBank/DDBJ whole genome shotgun (WGS) entry which is preliminary data.</text>
</comment>
<reference evidence="9 10" key="1">
    <citation type="journal article" date="2021" name="Hortic Res">
        <title>The domestication of Cucurbita argyrosperma as revealed by the genome of its wild relative.</title>
        <authorList>
            <person name="Barrera-Redondo J."/>
            <person name="Sanchez-de la Vega G."/>
            <person name="Aguirre-Liguori J.A."/>
            <person name="Castellanos-Morales G."/>
            <person name="Gutierrez-Guerrero Y.T."/>
            <person name="Aguirre-Dugua X."/>
            <person name="Aguirre-Planter E."/>
            <person name="Tenaillon M.I."/>
            <person name="Lira-Saade R."/>
            <person name="Eguiarte L.E."/>
        </authorList>
    </citation>
    <scope>NUCLEOTIDE SEQUENCE [LARGE SCALE GENOMIC DNA]</scope>
    <source>
        <strain evidence="9">JBR-2021</strain>
    </source>
</reference>
<proteinExistence type="inferred from homology"/>
<evidence type="ECO:0000256" key="3">
    <source>
        <dbReference type="ARBA" id="ARBA00022723"/>
    </source>
</evidence>
<dbReference type="InterPro" id="IPR044861">
    <property type="entry name" value="IPNS-like_FE2OG_OXY"/>
</dbReference>
<feature type="compositionally biased region" description="Basic and acidic residues" evidence="7">
    <location>
        <begin position="8"/>
        <end position="23"/>
    </location>
</feature>
<evidence type="ECO:0000256" key="1">
    <source>
        <dbReference type="ARBA" id="ARBA00001962"/>
    </source>
</evidence>
<evidence type="ECO:0000256" key="2">
    <source>
        <dbReference type="ARBA" id="ARBA00008056"/>
    </source>
</evidence>
<dbReference type="PANTHER" id="PTHR10209:SF714">
    <property type="entry name" value="1-AMINOCYCLOPROPANE-1-CARBOXYLATE OXIDASE HOMOLOG 11-RELATED"/>
    <property type="match status" value="1"/>
</dbReference>
<feature type="region of interest" description="Disordered" evidence="7">
    <location>
        <begin position="1"/>
        <end position="26"/>
    </location>
</feature>
<dbReference type="AlphaFoldDB" id="A0AAV6N6D0"/>
<dbReference type="GO" id="GO:0051213">
    <property type="term" value="F:dioxygenase activity"/>
    <property type="evidence" value="ECO:0007669"/>
    <property type="project" value="UniProtKB-ARBA"/>
</dbReference>
<sequence length="369" mass="41788">MDPSGDDDSQRARQVKEFDDTKSGVKGLMDRGATTIPKFFIHPPESVNRKVAVAEVPVIDLREGRRREEVVREIGEACEKWGLFQMVNHGVPNGVMERMLEGIREFHEQAREEKMKWYSRDPSQKVRFYCNGDLLVSKAASWRDSIAFEYQHGPLNPQAYPPTCREAVSEYIKQMTELRDKISELLSEALGLSSDYLAGLECMKSETLVCHYYPPCPQPELTLGTTKHSDPSALTILLQDNTGGLQVLHQNQWLHVPPLPGALLANIGDLLQLITNDKIKSVEHRVLARSNGKRVSAACFFYPSAKHRLTPYGPAKEFQSEDNPPKYRPTHINEYLSYYILKGLDGVSLRKVLQQSIKLETDGFTTRNS</sequence>
<gene>
    <name evidence="9" type="ORF">SDJN03_12555</name>
</gene>
<comment type="similarity">
    <text evidence="2 6">Belongs to the iron/ascorbate-dependent oxidoreductase family.</text>
</comment>
<evidence type="ECO:0000256" key="6">
    <source>
        <dbReference type="RuleBase" id="RU003682"/>
    </source>
</evidence>
<dbReference type="GO" id="GO:0046872">
    <property type="term" value="F:metal ion binding"/>
    <property type="evidence" value="ECO:0007669"/>
    <property type="project" value="UniProtKB-KW"/>
</dbReference>